<keyword evidence="3" id="KW-1185">Reference proteome</keyword>
<proteinExistence type="predicted"/>
<accession>A0A498I1I0</accession>
<organism evidence="2 3">
    <name type="scientific">Malus domestica</name>
    <name type="common">Apple</name>
    <name type="synonym">Pyrus malus</name>
    <dbReference type="NCBI Taxonomy" id="3750"/>
    <lineage>
        <taxon>Eukaryota</taxon>
        <taxon>Viridiplantae</taxon>
        <taxon>Streptophyta</taxon>
        <taxon>Embryophyta</taxon>
        <taxon>Tracheophyta</taxon>
        <taxon>Spermatophyta</taxon>
        <taxon>Magnoliopsida</taxon>
        <taxon>eudicotyledons</taxon>
        <taxon>Gunneridae</taxon>
        <taxon>Pentapetalae</taxon>
        <taxon>rosids</taxon>
        <taxon>fabids</taxon>
        <taxon>Rosales</taxon>
        <taxon>Rosaceae</taxon>
        <taxon>Amygdaloideae</taxon>
        <taxon>Maleae</taxon>
        <taxon>Malus</taxon>
    </lineage>
</organism>
<evidence type="ECO:0008006" key="4">
    <source>
        <dbReference type="Google" id="ProtNLM"/>
    </source>
</evidence>
<dbReference type="SUPFAM" id="SSF52540">
    <property type="entry name" value="P-loop containing nucleoside triphosphate hydrolases"/>
    <property type="match status" value="1"/>
</dbReference>
<dbReference type="PANTHER" id="PTHR36766">
    <property type="entry name" value="PLANT BROAD-SPECTRUM MILDEW RESISTANCE PROTEIN RPW8"/>
    <property type="match status" value="1"/>
</dbReference>
<evidence type="ECO:0000256" key="1">
    <source>
        <dbReference type="ARBA" id="ARBA00022821"/>
    </source>
</evidence>
<dbReference type="AlphaFoldDB" id="A0A498I1I0"/>
<dbReference type="Proteomes" id="UP000290289">
    <property type="component" value="Chromosome 15"/>
</dbReference>
<name>A0A498I1I0_MALDO</name>
<reference evidence="2 3" key="1">
    <citation type="submission" date="2018-10" db="EMBL/GenBank/DDBJ databases">
        <title>A high-quality apple genome assembly.</title>
        <authorList>
            <person name="Hu J."/>
        </authorList>
    </citation>
    <scope>NUCLEOTIDE SEQUENCE [LARGE SCALE GENOMIC DNA]</scope>
    <source>
        <strain evidence="3">cv. HFTH1</strain>
        <tissue evidence="2">Young leaf</tissue>
    </source>
</reference>
<dbReference type="InterPro" id="IPR027417">
    <property type="entry name" value="P-loop_NTPase"/>
</dbReference>
<evidence type="ECO:0000313" key="3">
    <source>
        <dbReference type="Proteomes" id="UP000290289"/>
    </source>
</evidence>
<dbReference type="PANTHER" id="PTHR36766:SF3">
    <property type="entry name" value="RPW8 DOMAIN-CONTAINING PROTEIN"/>
    <property type="match status" value="1"/>
</dbReference>
<protein>
    <recommendedName>
        <fullName evidence="4">NB-ARC domain-containing protein</fullName>
    </recommendedName>
</protein>
<keyword evidence="1" id="KW-0611">Plant defense</keyword>
<comment type="caution">
    <text evidence="2">The sequence shown here is derived from an EMBL/GenBank/DDBJ whole genome shotgun (WGS) entry which is preliminary data.</text>
</comment>
<gene>
    <name evidence="2" type="ORF">DVH24_030002</name>
</gene>
<evidence type="ECO:0000313" key="2">
    <source>
        <dbReference type="EMBL" id="RXH75281.1"/>
    </source>
</evidence>
<sequence length="263" mass="29479">MAKYGKKIVKWDKSLQRLLPLLNVQLEVNSAVALNRIDANLVAQNQNQNLIPTWCAVPDLPSNTLILDAPLAEMKMKLLRDDALSMLVLTAPGGCGKTTLATMFCYDQQSQSVPALVKEEIAFSWLPLFLREAGQNPLLLILDDVPSASESLLDRFDEIKIPDYKILVTSRYHFPKFGPPYNLQPLTDEDAPTLFRRGAFLPNTSCNIPNHLQKEVNKKAPESLADPQECPNLFEDWQVSLALESKDAENRGIHPPIDVVLMY</sequence>
<dbReference type="Gene3D" id="3.40.50.300">
    <property type="entry name" value="P-loop containing nucleotide triphosphate hydrolases"/>
    <property type="match status" value="1"/>
</dbReference>
<dbReference type="GO" id="GO:0006952">
    <property type="term" value="P:defense response"/>
    <property type="evidence" value="ECO:0007669"/>
    <property type="project" value="UniProtKB-KW"/>
</dbReference>
<dbReference type="EMBL" id="RDQH01000341">
    <property type="protein sequence ID" value="RXH75281.1"/>
    <property type="molecule type" value="Genomic_DNA"/>
</dbReference>